<feature type="non-terminal residue" evidence="2">
    <location>
        <position position="1"/>
    </location>
</feature>
<evidence type="ECO:0000313" key="3">
    <source>
        <dbReference type="Proteomes" id="UP001519460"/>
    </source>
</evidence>
<organism evidence="2 3">
    <name type="scientific">Batillaria attramentaria</name>
    <dbReference type="NCBI Taxonomy" id="370345"/>
    <lineage>
        <taxon>Eukaryota</taxon>
        <taxon>Metazoa</taxon>
        <taxon>Spiralia</taxon>
        <taxon>Lophotrochozoa</taxon>
        <taxon>Mollusca</taxon>
        <taxon>Gastropoda</taxon>
        <taxon>Caenogastropoda</taxon>
        <taxon>Sorbeoconcha</taxon>
        <taxon>Cerithioidea</taxon>
        <taxon>Batillariidae</taxon>
        <taxon>Batillaria</taxon>
    </lineage>
</organism>
<sequence length="330" mass="36964">QPRRPAVMKVVLILIAILPWTDAFGDDDSCNRIGRKCLTQAHCNPETGQCECPNGTYGDGSFECVANDEYLCRIDSDPKVRTWDGASGDASLPCWYRVMAVTMILEPEYSWLVVNLFARNRMRSDGLFYVSEIRMVMSKYSISGATDDPVLESQTRFSLTVDAIWAAGGGNPWSYPPMVSWKGVVLLFTWNPQDNFAVITMANYGCRIKFRAFDPEALPQVMKPGISVMVPPNVVWFTWSDHEPDWLGLCLVPGLGEDVLRIRALDMGVPHRSILVMYYALRQPGLEVVERERSCNVVRQVLGQCKYKPILAINVCGAILNKHSIASCLL</sequence>
<dbReference type="Proteomes" id="UP001519460">
    <property type="component" value="Unassembled WGS sequence"/>
</dbReference>
<evidence type="ECO:0000256" key="1">
    <source>
        <dbReference type="SAM" id="SignalP"/>
    </source>
</evidence>
<comment type="caution">
    <text evidence="2">The sequence shown here is derived from an EMBL/GenBank/DDBJ whole genome shotgun (WGS) entry which is preliminary data.</text>
</comment>
<dbReference type="CDD" id="cd00055">
    <property type="entry name" value="EGF_Lam"/>
    <property type="match status" value="1"/>
</dbReference>
<feature type="non-terminal residue" evidence="2">
    <location>
        <position position="330"/>
    </location>
</feature>
<evidence type="ECO:0000313" key="2">
    <source>
        <dbReference type="EMBL" id="KAK7487544.1"/>
    </source>
</evidence>
<keyword evidence="1" id="KW-0732">Signal</keyword>
<gene>
    <name evidence="2" type="ORF">BaRGS_00021246</name>
</gene>
<dbReference type="AlphaFoldDB" id="A0ABD0KK60"/>
<protein>
    <recommendedName>
        <fullName evidence="4">EGF-like domain-containing protein</fullName>
    </recommendedName>
</protein>
<keyword evidence="3" id="KW-1185">Reference proteome</keyword>
<name>A0ABD0KK60_9CAEN</name>
<feature type="chain" id="PRO_5044836370" description="EGF-like domain-containing protein" evidence="1">
    <location>
        <begin position="24"/>
        <end position="330"/>
    </location>
</feature>
<reference evidence="2 3" key="1">
    <citation type="journal article" date="2023" name="Sci. Data">
        <title>Genome assembly of the Korean intertidal mud-creeper Batillaria attramentaria.</title>
        <authorList>
            <person name="Patra A.K."/>
            <person name="Ho P.T."/>
            <person name="Jun S."/>
            <person name="Lee S.J."/>
            <person name="Kim Y."/>
            <person name="Won Y.J."/>
        </authorList>
    </citation>
    <scope>NUCLEOTIDE SEQUENCE [LARGE SCALE GENOMIC DNA]</scope>
    <source>
        <strain evidence="2">Wonlab-2016</strain>
    </source>
</reference>
<accession>A0ABD0KK60</accession>
<feature type="signal peptide" evidence="1">
    <location>
        <begin position="1"/>
        <end position="23"/>
    </location>
</feature>
<dbReference type="InterPro" id="IPR002049">
    <property type="entry name" value="LE_dom"/>
</dbReference>
<dbReference type="EMBL" id="JACVVK020000163">
    <property type="protein sequence ID" value="KAK7487544.1"/>
    <property type="molecule type" value="Genomic_DNA"/>
</dbReference>
<evidence type="ECO:0008006" key="4">
    <source>
        <dbReference type="Google" id="ProtNLM"/>
    </source>
</evidence>
<proteinExistence type="predicted"/>